<dbReference type="GO" id="GO:0071574">
    <property type="term" value="P:protein localization to medial cortex"/>
    <property type="evidence" value="ECO:0007669"/>
    <property type="project" value="EnsemblFungi"/>
</dbReference>
<dbReference type="GO" id="GO:0005634">
    <property type="term" value="C:nucleus"/>
    <property type="evidence" value="ECO:0007669"/>
    <property type="project" value="EnsemblFungi"/>
</dbReference>
<sequence length="336" mass="38642">MSFLFSRNKQKTPQDLVRTLYDQLPRLDNTSERRKLIEDVSRNLASMKLILHGDETTDPVPDQIALLAQEVYSTDLLILLVKSLPYLEFDSRKDVSVVFTTLLRRQIGNRSPTVDYLASKPQIFDHLIASHENSDIVLNIGSILRDCIKHQVLAKIIIWGANMWNFFDFLDNGAFENVTDAFTTLLELLSLPENASDWLAANHATFINKMGTLMNSKSYITKRQSLKLMSQLICERKNYTLMFAYVNDPENLKQIMILLRDKSKSIQSEAFNIFKIFVANPKKTKPVYDILVKNKFKLIEFLERFNIDKPSSNGGGSGSTQTEMFNEEKRFVLKQI</sequence>
<dbReference type="GO" id="GO:0035556">
    <property type="term" value="P:intracellular signal transduction"/>
    <property type="evidence" value="ECO:0007669"/>
    <property type="project" value="TreeGrafter"/>
</dbReference>
<dbReference type="OrthoDB" id="609103at2759"/>
<dbReference type="SUPFAM" id="SSF48371">
    <property type="entry name" value="ARM repeat"/>
    <property type="match status" value="1"/>
</dbReference>
<dbReference type="GO" id="GO:2000100">
    <property type="term" value="P:regulation of establishment or maintenance of bipolar cell polarity regulating cell shape"/>
    <property type="evidence" value="ECO:0007669"/>
    <property type="project" value="EnsemblFungi"/>
</dbReference>
<dbReference type="STRING" id="857566.A0A1E3PCS4"/>
<dbReference type="AlphaFoldDB" id="A0A1E3PCS4"/>
<dbReference type="GO" id="GO:0071958">
    <property type="term" value="C:new mitotic spindle pole body"/>
    <property type="evidence" value="ECO:0007669"/>
    <property type="project" value="EnsemblFungi"/>
</dbReference>
<dbReference type="InterPro" id="IPR016024">
    <property type="entry name" value="ARM-type_fold"/>
</dbReference>
<dbReference type="InterPro" id="IPR013878">
    <property type="entry name" value="Mo25"/>
</dbReference>
<evidence type="ECO:0000256" key="1">
    <source>
        <dbReference type="ARBA" id="ARBA00011012"/>
    </source>
</evidence>
<keyword evidence="3" id="KW-1185">Reference proteome</keyword>
<dbReference type="Gene3D" id="1.25.10.10">
    <property type="entry name" value="Leucine-rich Repeat Variant"/>
    <property type="match status" value="1"/>
</dbReference>
<dbReference type="EMBL" id="KV454416">
    <property type="protein sequence ID" value="ODQ63090.1"/>
    <property type="molecule type" value="Genomic_DNA"/>
</dbReference>
<evidence type="ECO:0000313" key="2">
    <source>
        <dbReference type="EMBL" id="ODQ63090.1"/>
    </source>
</evidence>
<dbReference type="PANTHER" id="PTHR10182">
    <property type="entry name" value="CALCIUM-BINDING PROTEIN 39-RELATED"/>
    <property type="match status" value="1"/>
</dbReference>
<organism evidence="2 3">
    <name type="scientific">Nadsonia fulvescens var. elongata DSM 6958</name>
    <dbReference type="NCBI Taxonomy" id="857566"/>
    <lineage>
        <taxon>Eukaryota</taxon>
        <taxon>Fungi</taxon>
        <taxon>Dikarya</taxon>
        <taxon>Ascomycota</taxon>
        <taxon>Saccharomycotina</taxon>
        <taxon>Dipodascomycetes</taxon>
        <taxon>Dipodascales</taxon>
        <taxon>Dipodascales incertae sedis</taxon>
        <taxon>Nadsonia</taxon>
    </lineage>
</organism>
<dbReference type="GO" id="GO:0070507">
    <property type="term" value="P:regulation of microtubule cytoskeleton organization"/>
    <property type="evidence" value="ECO:0007669"/>
    <property type="project" value="EnsemblFungi"/>
</dbReference>
<dbReference type="Pfam" id="PF08569">
    <property type="entry name" value="Mo25"/>
    <property type="match status" value="1"/>
</dbReference>
<proteinExistence type="inferred from homology"/>
<dbReference type="PANTHER" id="PTHR10182:SF3">
    <property type="entry name" value="PROTEIN MO25"/>
    <property type="match status" value="1"/>
</dbReference>
<accession>A0A1E3PCS4</accession>
<gene>
    <name evidence="2" type="ORF">NADFUDRAFT_12142</name>
</gene>
<dbReference type="Proteomes" id="UP000095009">
    <property type="component" value="Unassembled WGS sequence"/>
</dbReference>
<reference evidence="2 3" key="1">
    <citation type="journal article" date="2016" name="Proc. Natl. Acad. Sci. U.S.A.">
        <title>Comparative genomics of biotechnologically important yeasts.</title>
        <authorList>
            <person name="Riley R."/>
            <person name="Haridas S."/>
            <person name="Wolfe K.H."/>
            <person name="Lopes M.R."/>
            <person name="Hittinger C.T."/>
            <person name="Goeker M."/>
            <person name="Salamov A.A."/>
            <person name="Wisecaver J.H."/>
            <person name="Long T.M."/>
            <person name="Calvey C.H."/>
            <person name="Aerts A.L."/>
            <person name="Barry K.W."/>
            <person name="Choi C."/>
            <person name="Clum A."/>
            <person name="Coughlan A.Y."/>
            <person name="Deshpande S."/>
            <person name="Douglass A.P."/>
            <person name="Hanson S.J."/>
            <person name="Klenk H.-P."/>
            <person name="LaButti K.M."/>
            <person name="Lapidus A."/>
            <person name="Lindquist E.A."/>
            <person name="Lipzen A.M."/>
            <person name="Meier-Kolthoff J.P."/>
            <person name="Ohm R.A."/>
            <person name="Otillar R.P."/>
            <person name="Pangilinan J.L."/>
            <person name="Peng Y."/>
            <person name="Rokas A."/>
            <person name="Rosa C.A."/>
            <person name="Scheuner C."/>
            <person name="Sibirny A.A."/>
            <person name="Slot J.C."/>
            <person name="Stielow J.B."/>
            <person name="Sun H."/>
            <person name="Kurtzman C.P."/>
            <person name="Blackwell M."/>
            <person name="Grigoriev I.V."/>
            <person name="Jeffries T.W."/>
        </authorList>
    </citation>
    <scope>NUCLEOTIDE SEQUENCE [LARGE SCALE GENOMIC DNA]</scope>
    <source>
        <strain evidence="2 3">DSM 6958</strain>
    </source>
</reference>
<protein>
    <submittedName>
        <fullName evidence="2">Mo25-like protein</fullName>
    </submittedName>
</protein>
<dbReference type="GO" id="GO:0043539">
    <property type="term" value="F:protein serine/threonine kinase activator activity"/>
    <property type="evidence" value="ECO:0007669"/>
    <property type="project" value="TreeGrafter"/>
</dbReference>
<name>A0A1E3PCS4_9ASCO</name>
<comment type="similarity">
    <text evidence="1">Belongs to the Mo25 family.</text>
</comment>
<dbReference type="InterPro" id="IPR011989">
    <property type="entry name" value="ARM-like"/>
</dbReference>
<feature type="non-terminal residue" evidence="2">
    <location>
        <position position="336"/>
    </location>
</feature>
<dbReference type="GO" id="GO:0035839">
    <property type="term" value="C:non-growing cell tip"/>
    <property type="evidence" value="ECO:0007669"/>
    <property type="project" value="EnsemblFungi"/>
</dbReference>
<dbReference type="GO" id="GO:0005737">
    <property type="term" value="C:cytoplasm"/>
    <property type="evidence" value="ECO:0007669"/>
    <property type="project" value="EnsemblFungi"/>
</dbReference>
<dbReference type="GO" id="GO:0032153">
    <property type="term" value="C:cell division site"/>
    <property type="evidence" value="ECO:0007669"/>
    <property type="project" value="EnsemblFungi"/>
</dbReference>
<evidence type="ECO:0000313" key="3">
    <source>
        <dbReference type="Proteomes" id="UP000095009"/>
    </source>
</evidence>